<sequence>MKNLTAEIKRELRLLNIRPKKSMGQNFLVNEGTYKKITETLELKPNETVIEVGPGLGILTDFLATTGANVIAVEKDDNLSEYLKNKFQYYKNVKIINEDILLFKPNDYKKQIVDCSVVGNIPYYLTSRLIRNIFESNNWKETKPKQVVLMIQKEVARRITARPPKMSLLAVSVQYYSKPKVISKVPRTNFYPQPEVDSAIIKMLPHKSSVSGVDDEKFFKVVKAGFSEKRKKISNNLSKQLKIDKQKIIKILEEINIDPGRRAETLTIEEWNKVAKQLVM</sequence>
<comment type="similarity">
    <text evidence="7">Belongs to the class I-like SAM-binding methyltransferase superfamily. rRNA adenine N(6)-methyltransferase family. RsmA subfamily.</text>
</comment>
<evidence type="ECO:0000256" key="6">
    <source>
        <dbReference type="ARBA" id="ARBA00022884"/>
    </source>
</evidence>
<dbReference type="GO" id="GO:0003723">
    <property type="term" value="F:RNA binding"/>
    <property type="evidence" value="ECO:0007669"/>
    <property type="project" value="UniProtKB-UniRule"/>
</dbReference>
<feature type="binding site" evidence="7 8">
    <location>
        <position position="99"/>
    </location>
    <ligand>
        <name>S-adenosyl-L-methionine</name>
        <dbReference type="ChEBI" id="CHEBI:59789"/>
    </ligand>
</feature>
<evidence type="ECO:0000256" key="1">
    <source>
        <dbReference type="ARBA" id="ARBA00022490"/>
    </source>
</evidence>
<keyword evidence="3 7" id="KW-0489">Methyltransferase</keyword>
<feature type="binding site" evidence="7 8">
    <location>
        <position position="53"/>
    </location>
    <ligand>
        <name>S-adenosyl-L-methionine</name>
        <dbReference type="ChEBI" id="CHEBI:59789"/>
    </ligand>
</feature>
<dbReference type="GO" id="GO:0005829">
    <property type="term" value="C:cytosol"/>
    <property type="evidence" value="ECO:0007669"/>
    <property type="project" value="TreeGrafter"/>
</dbReference>
<evidence type="ECO:0000256" key="5">
    <source>
        <dbReference type="ARBA" id="ARBA00022691"/>
    </source>
</evidence>
<evidence type="ECO:0000313" key="10">
    <source>
        <dbReference type="EMBL" id="PJE50411.1"/>
    </source>
</evidence>
<keyword evidence="1 7" id="KW-0963">Cytoplasm</keyword>
<comment type="function">
    <text evidence="7">Specifically dimethylates two adjacent adenosines (A1518 and A1519) in the loop of a conserved hairpin near the 3'-end of 16S rRNA in the 30S particle. May play a critical role in biogenesis of 30S subunits.</text>
</comment>
<dbReference type="PROSITE" id="PS51689">
    <property type="entry name" value="SAM_RNA_A_N6_MT"/>
    <property type="match status" value="1"/>
</dbReference>
<evidence type="ECO:0000256" key="3">
    <source>
        <dbReference type="ARBA" id="ARBA00022603"/>
    </source>
</evidence>
<feature type="domain" description="Ribosomal RNA adenine methylase transferase N-terminal" evidence="9">
    <location>
        <begin position="33"/>
        <end position="207"/>
    </location>
</feature>
<comment type="subcellular location">
    <subcellularLocation>
        <location evidence="7">Cytoplasm</location>
    </subcellularLocation>
</comment>
<dbReference type="CDD" id="cd02440">
    <property type="entry name" value="AdoMet_MTases"/>
    <property type="match status" value="1"/>
</dbReference>
<dbReference type="InterPro" id="IPR001737">
    <property type="entry name" value="KsgA/Erm"/>
</dbReference>
<accession>A0A2J0Q6I5</accession>
<dbReference type="NCBIfam" id="TIGR00755">
    <property type="entry name" value="ksgA"/>
    <property type="match status" value="1"/>
</dbReference>
<proteinExistence type="inferred from homology"/>
<dbReference type="Proteomes" id="UP000228496">
    <property type="component" value="Unassembled WGS sequence"/>
</dbReference>
<comment type="catalytic activity">
    <reaction evidence="7">
        <text>adenosine(1518)/adenosine(1519) in 16S rRNA + 4 S-adenosyl-L-methionine = N(6)-dimethyladenosine(1518)/N(6)-dimethyladenosine(1519) in 16S rRNA + 4 S-adenosyl-L-homocysteine + 4 H(+)</text>
        <dbReference type="Rhea" id="RHEA:19609"/>
        <dbReference type="Rhea" id="RHEA-COMP:10232"/>
        <dbReference type="Rhea" id="RHEA-COMP:10233"/>
        <dbReference type="ChEBI" id="CHEBI:15378"/>
        <dbReference type="ChEBI" id="CHEBI:57856"/>
        <dbReference type="ChEBI" id="CHEBI:59789"/>
        <dbReference type="ChEBI" id="CHEBI:74411"/>
        <dbReference type="ChEBI" id="CHEBI:74493"/>
        <dbReference type="EC" id="2.1.1.182"/>
    </reaction>
</comment>
<dbReference type="GO" id="GO:0052908">
    <property type="term" value="F:16S rRNA (adenine(1518)-N(6)/adenine(1519)-N(6))-dimethyltransferase activity"/>
    <property type="evidence" value="ECO:0007669"/>
    <property type="project" value="UniProtKB-EC"/>
</dbReference>
<dbReference type="EC" id="2.1.1.182" evidence="7"/>
<keyword evidence="2 7" id="KW-0698">rRNA processing</keyword>
<evidence type="ECO:0000313" key="11">
    <source>
        <dbReference type="Proteomes" id="UP000228496"/>
    </source>
</evidence>
<dbReference type="Gene3D" id="3.40.50.150">
    <property type="entry name" value="Vaccinia Virus protein VP39"/>
    <property type="match status" value="1"/>
</dbReference>
<dbReference type="SUPFAM" id="SSF53335">
    <property type="entry name" value="S-adenosyl-L-methionine-dependent methyltransferases"/>
    <property type="match status" value="1"/>
</dbReference>
<dbReference type="Gene3D" id="1.10.8.100">
    <property type="entry name" value="Ribosomal RNA adenine dimethylase-like, domain 2"/>
    <property type="match status" value="1"/>
</dbReference>
<dbReference type="Pfam" id="PF00398">
    <property type="entry name" value="RrnaAD"/>
    <property type="match status" value="1"/>
</dbReference>
<dbReference type="InterPro" id="IPR023165">
    <property type="entry name" value="rRNA_Ade_diMease-like_C"/>
</dbReference>
<comment type="caution">
    <text evidence="10">The sequence shown here is derived from an EMBL/GenBank/DDBJ whole genome shotgun (WGS) entry which is preliminary data.</text>
</comment>
<dbReference type="PROSITE" id="PS01131">
    <property type="entry name" value="RRNA_A_DIMETH"/>
    <property type="match status" value="1"/>
</dbReference>
<dbReference type="EMBL" id="PCXQ01000007">
    <property type="protein sequence ID" value="PJE50411.1"/>
    <property type="molecule type" value="Genomic_DNA"/>
</dbReference>
<keyword evidence="6 7" id="KW-0694">RNA-binding</keyword>
<dbReference type="PANTHER" id="PTHR11727">
    <property type="entry name" value="DIMETHYLADENOSINE TRANSFERASE"/>
    <property type="match status" value="1"/>
</dbReference>
<dbReference type="InterPro" id="IPR029063">
    <property type="entry name" value="SAM-dependent_MTases_sf"/>
</dbReference>
<dbReference type="HAMAP" id="MF_00607">
    <property type="entry name" value="16SrRNA_methyltr_A"/>
    <property type="match status" value="1"/>
</dbReference>
<dbReference type="SMART" id="SM00650">
    <property type="entry name" value="rADc"/>
    <property type="match status" value="1"/>
</dbReference>
<evidence type="ECO:0000256" key="7">
    <source>
        <dbReference type="HAMAP-Rule" id="MF_00607"/>
    </source>
</evidence>
<protein>
    <recommendedName>
        <fullName evidence="7">Ribosomal RNA small subunit methyltransferase A</fullName>
        <ecNumber evidence="7">2.1.1.182</ecNumber>
    </recommendedName>
    <alternativeName>
        <fullName evidence="7">16S rRNA (adenine(1518)-N(6)/adenine(1519)-N(6))-dimethyltransferase</fullName>
    </alternativeName>
    <alternativeName>
        <fullName evidence="7">16S rRNA dimethyladenosine transferase</fullName>
    </alternativeName>
    <alternativeName>
        <fullName evidence="7">16S rRNA dimethylase</fullName>
    </alternativeName>
    <alternativeName>
        <fullName evidence="7">S-adenosylmethionine-6-N', N'-adenosyl(rRNA) dimethyltransferase</fullName>
    </alternativeName>
</protein>
<dbReference type="InterPro" id="IPR020598">
    <property type="entry name" value="rRNA_Ade_methylase_Trfase_N"/>
</dbReference>
<organism evidence="10 11">
    <name type="scientific">Candidatus Yanofskybacteria bacterium CG10_big_fil_rev_8_21_14_0_10_36_16</name>
    <dbReference type="NCBI Taxonomy" id="1975096"/>
    <lineage>
        <taxon>Bacteria</taxon>
        <taxon>Candidatus Yanofskyibacteriota</taxon>
    </lineage>
</organism>
<keyword evidence="5 7" id="KW-0949">S-adenosyl-L-methionine</keyword>
<keyword evidence="4 7" id="KW-0808">Transferase</keyword>
<evidence type="ECO:0000256" key="2">
    <source>
        <dbReference type="ARBA" id="ARBA00022552"/>
    </source>
</evidence>
<feature type="binding site" evidence="7 8">
    <location>
        <position position="74"/>
    </location>
    <ligand>
        <name>S-adenosyl-L-methionine</name>
        <dbReference type="ChEBI" id="CHEBI:59789"/>
    </ligand>
</feature>
<evidence type="ECO:0000259" key="9">
    <source>
        <dbReference type="SMART" id="SM00650"/>
    </source>
</evidence>
<dbReference type="InterPro" id="IPR011530">
    <property type="entry name" value="rRNA_adenine_dimethylase"/>
</dbReference>
<gene>
    <name evidence="7 10" type="primary">rsmA</name>
    <name evidence="7" type="synonym">ksgA</name>
    <name evidence="10" type="ORF">COV29_04555</name>
</gene>
<evidence type="ECO:0000256" key="4">
    <source>
        <dbReference type="ARBA" id="ARBA00022679"/>
    </source>
</evidence>
<feature type="binding site" evidence="7 8">
    <location>
        <position position="28"/>
    </location>
    <ligand>
        <name>S-adenosyl-L-methionine</name>
        <dbReference type="ChEBI" id="CHEBI:59789"/>
    </ligand>
</feature>
<name>A0A2J0Q6I5_9BACT</name>
<feature type="binding site" evidence="7 8">
    <location>
        <position position="120"/>
    </location>
    <ligand>
        <name>S-adenosyl-L-methionine</name>
        <dbReference type="ChEBI" id="CHEBI:59789"/>
    </ligand>
</feature>
<dbReference type="AlphaFoldDB" id="A0A2J0Q6I5"/>
<dbReference type="InterPro" id="IPR020596">
    <property type="entry name" value="rRNA_Ade_Mease_Trfase_CS"/>
</dbReference>
<dbReference type="PANTHER" id="PTHR11727:SF7">
    <property type="entry name" value="DIMETHYLADENOSINE TRANSFERASE-RELATED"/>
    <property type="match status" value="1"/>
</dbReference>
<evidence type="ECO:0000256" key="8">
    <source>
        <dbReference type="PROSITE-ProRule" id="PRU01026"/>
    </source>
</evidence>
<feature type="binding site" evidence="7 8">
    <location>
        <position position="26"/>
    </location>
    <ligand>
        <name>S-adenosyl-L-methionine</name>
        <dbReference type="ChEBI" id="CHEBI:59789"/>
    </ligand>
</feature>
<reference evidence="10 11" key="1">
    <citation type="submission" date="2017-09" db="EMBL/GenBank/DDBJ databases">
        <title>Depth-based differentiation of microbial function through sediment-hosted aquifers and enrichment of novel symbionts in the deep terrestrial subsurface.</title>
        <authorList>
            <person name="Probst A.J."/>
            <person name="Ladd B."/>
            <person name="Jarett J.K."/>
            <person name="Geller-Mcgrath D.E."/>
            <person name="Sieber C.M."/>
            <person name="Emerson J.B."/>
            <person name="Anantharaman K."/>
            <person name="Thomas B.C."/>
            <person name="Malmstrom R."/>
            <person name="Stieglmeier M."/>
            <person name="Klingl A."/>
            <person name="Woyke T."/>
            <person name="Ryan C.M."/>
            <person name="Banfield J.F."/>
        </authorList>
    </citation>
    <scope>NUCLEOTIDE SEQUENCE [LARGE SCALE GENOMIC DNA]</scope>
    <source>
        <strain evidence="10">CG10_big_fil_rev_8_21_14_0_10_36_16</strain>
    </source>
</reference>